<evidence type="ECO:0000256" key="3">
    <source>
        <dbReference type="ARBA" id="ARBA00022801"/>
    </source>
</evidence>
<dbReference type="EC" id="3.5.1.28" evidence="2"/>
<keyword evidence="3" id="KW-0378">Hydrolase</keyword>
<reference evidence="7 8" key="1">
    <citation type="submission" date="2016-10" db="EMBL/GenBank/DDBJ databases">
        <authorList>
            <person name="de Groot N.N."/>
        </authorList>
    </citation>
    <scope>NUCLEOTIDE SEQUENCE [LARGE SCALE GENOMIC DNA]</scope>
    <source>
        <strain evidence="7 8">DSM 19547</strain>
    </source>
</reference>
<name>A0A1I5RPW9_9RHOB</name>
<accession>A0A1I5RPW9</accession>
<comment type="catalytic activity">
    <reaction evidence="1">
        <text>Hydrolyzes the link between N-acetylmuramoyl residues and L-amino acid residues in certain cell-wall glycopeptides.</text>
        <dbReference type="EC" id="3.5.1.28"/>
    </reaction>
</comment>
<evidence type="ECO:0000313" key="8">
    <source>
        <dbReference type="Proteomes" id="UP000199356"/>
    </source>
</evidence>
<dbReference type="PANTHER" id="PTHR30404:SF0">
    <property type="entry name" value="N-ACETYLMURAMOYL-L-ALANINE AMIDASE AMIC"/>
    <property type="match status" value="1"/>
</dbReference>
<dbReference type="Pfam" id="PF11741">
    <property type="entry name" value="AMIN"/>
    <property type="match status" value="1"/>
</dbReference>
<protein>
    <recommendedName>
        <fullName evidence="2">N-acetylmuramoyl-L-alanine amidase</fullName>
        <ecNumber evidence="2">3.5.1.28</ecNumber>
    </recommendedName>
</protein>
<sequence length="406" mass="43325">MRFALIIIAALTAAAPLRADAPLTALARPEPARSEIIDFGNNIQITLALSQPVMWRVFTLDGPARLVFDFSEVAFEGFNPHEIVDSDRIPEVAAGPVREGWSRMVLALDEPMLIETAGLVTATEDGTAVLKAQLAPTDAKTFAAKSGAPETEGFVLPEPAEVPPPRPRWRGDRPLVVALDPGHGGIDPGAEGGGVAEADLMLSFAGELRDVLEATGRIEVAMTRNADLFVPLETRVTKARAAGADLFLSLHADALETGRASGATIYTLAADASDEASQKLAERHDRDDLLAGLDLTHQDDQVAGVLMDLARVETQPRSDALADAIVHGIAESTGDLHKRPRLSAAFSVLKAPDIPSVLIELGFLSSRRDRANLTSEAWRLQAAEGIRDAVLDWAEADAAQTDLLRQ</sequence>
<dbReference type="PANTHER" id="PTHR30404">
    <property type="entry name" value="N-ACETYLMURAMOYL-L-ALANINE AMIDASE"/>
    <property type="match status" value="1"/>
</dbReference>
<evidence type="ECO:0000259" key="6">
    <source>
        <dbReference type="SMART" id="SM00646"/>
    </source>
</evidence>
<keyword evidence="5" id="KW-0732">Signal</keyword>
<organism evidence="7 8">
    <name type="scientific">Tranquillimonas alkanivorans</name>
    <dbReference type="NCBI Taxonomy" id="441119"/>
    <lineage>
        <taxon>Bacteria</taxon>
        <taxon>Pseudomonadati</taxon>
        <taxon>Pseudomonadota</taxon>
        <taxon>Alphaproteobacteria</taxon>
        <taxon>Rhodobacterales</taxon>
        <taxon>Roseobacteraceae</taxon>
        <taxon>Tranquillimonas</taxon>
    </lineage>
</organism>
<proteinExistence type="predicted"/>
<evidence type="ECO:0000256" key="2">
    <source>
        <dbReference type="ARBA" id="ARBA00011901"/>
    </source>
</evidence>
<dbReference type="EMBL" id="FOXA01000009">
    <property type="protein sequence ID" value="SFP60447.1"/>
    <property type="molecule type" value="Genomic_DNA"/>
</dbReference>
<dbReference type="Gene3D" id="3.40.630.40">
    <property type="entry name" value="Zn-dependent exopeptidases"/>
    <property type="match status" value="1"/>
</dbReference>
<dbReference type="AlphaFoldDB" id="A0A1I5RPW9"/>
<keyword evidence="8" id="KW-1185">Reference proteome</keyword>
<dbReference type="InterPro" id="IPR021731">
    <property type="entry name" value="AMIN_dom"/>
</dbReference>
<dbReference type="Proteomes" id="UP000199356">
    <property type="component" value="Unassembled WGS sequence"/>
</dbReference>
<feature type="domain" description="MurNAc-LAA" evidence="6">
    <location>
        <begin position="236"/>
        <end position="391"/>
    </location>
</feature>
<dbReference type="InterPro" id="IPR050695">
    <property type="entry name" value="N-acetylmuramoyl_amidase_3"/>
</dbReference>
<evidence type="ECO:0000256" key="4">
    <source>
        <dbReference type="SAM" id="MobiDB-lite"/>
    </source>
</evidence>
<dbReference type="SUPFAM" id="SSF53187">
    <property type="entry name" value="Zn-dependent exopeptidases"/>
    <property type="match status" value="1"/>
</dbReference>
<evidence type="ECO:0000256" key="1">
    <source>
        <dbReference type="ARBA" id="ARBA00001561"/>
    </source>
</evidence>
<dbReference type="InterPro" id="IPR002508">
    <property type="entry name" value="MurNAc-LAA_cat"/>
</dbReference>
<feature type="chain" id="PRO_5011624832" description="N-acetylmuramoyl-L-alanine amidase" evidence="5">
    <location>
        <begin position="20"/>
        <end position="406"/>
    </location>
</feature>
<dbReference type="GO" id="GO:0008745">
    <property type="term" value="F:N-acetylmuramoyl-L-alanine amidase activity"/>
    <property type="evidence" value="ECO:0007669"/>
    <property type="project" value="UniProtKB-EC"/>
</dbReference>
<dbReference type="STRING" id="441119.SAMN04488047_10925"/>
<dbReference type="Pfam" id="PF01520">
    <property type="entry name" value="Amidase_3"/>
    <property type="match status" value="1"/>
</dbReference>
<dbReference type="GO" id="GO:0009253">
    <property type="term" value="P:peptidoglycan catabolic process"/>
    <property type="evidence" value="ECO:0007669"/>
    <property type="project" value="InterPro"/>
</dbReference>
<dbReference type="Gene3D" id="2.60.40.3500">
    <property type="match status" value="1"/>
</dbReference>
<dbReference type="SMART" id="SM00646">
    <property type="entry name" value="Ami_3"/>
    <property type="match status" value="1"/>
</dbReference>
<feature type="signal peptide" evidence="5">
    <location>
        <begin position="1"/>
        <end position="19"/>
    </location>
</feature>
<evidence type="ECO:0000256" key="5">
    <source>
        <dbReference type="SAM" id="SignalP"/>
    </source>
</evidence>
<dbReference type="GO" id="GO:0030288">
    <property type="term" value="C:outer membrane-bounded periplasmic space"/>
    <property type="evidence" value="ECO:0007669"/>
    <property type="project" value="TreeGrafter"/>
</dbReference>
<gene>
    <name evidence="7" type="ORF">SAMN04488047_10925</name>
</gene>
<dbReference type="CDD" id="cd02696">
    <property type="entry name" value="MurNAc-LAA"/>
    <property type="match status" value="1"/>
</dbReference>
<feature type="region of interest" description="Disordered" evidence="4">
    <location>
        <begin position="151"/>
        <end position="171"/>
    </location>
</feature>
<evidence type="ECO:0000313" key="7">
    <source>
        <dbReference type="EMBL" id="SFP60447.1"/>
    </source>
</evidence>